<keyword evidence="2" id="KW-0614">Plasmid</keyword>
<protein>
    <submittedName>
        <fullName evidence="2">Uncharacterized protein</fullName>
    </submittedName>
</protein>
<gene>
    <name evidence="2" type="ORF">MLD63_01100</name>
</gene>
<keyword evidence="1" id="KW-0732">Signal</keyword>
<name>A0ABT1MQ09_9RHOB</name>
<dbReference type="Proteomes" id="UP001203945">
    <property type="component" value="Unassembled WGS sequence"/>
</dbReference>
<accession>A0ABT1MQ09</accession>
<geneLocation type="plasmid" evidence="2">
    <name>unnamed1</name>
</geneLocation>
<reference evidence="2 3" key="1">
    <citation type="submission" date="2022-03" db="EMBL/GenBank/DDBJ databases">
        <authorList>
            <person name="He Y."/>
        </authorList>
    </citation>
    <scope>NUCLEOTIDE SEQUENCE [LARGE SCALE GENOMIC DNA]</scope>
    <source>
        <strain evidence="2 3">TK19116</strain>
        <plasmid evidence="2">unnamed1</plasmid>
    </source>
</reference>
<dbReference type="RefSeq" id="WP_255327995.1">
    <property type="nucleotide sequence ID" value="NZ_JAKZEU010000001.1"/>
</dbReference>
<dbReference type="EMBL" id="JAKZEU010000001">
    <property type="protein sequence ID" value="MCQ0969031.1"/>
    <property type="molecule type" value="Genomic_DNA"/>
</dbReference>
<sequence length="236" mass="25992">MSLHPRLLAALLLAVPAGPVTAANFTPPQGCTLEVTVQNRSCTVNQIYRCEADAEGDQWTATFDEGGLSYLSRIDAETRWMDSTTIATGLRDTLEDGAADDASFSTLLETGRDTFDFWTLSNNGERLHHVGHDELTGETVTIDGIKLEKTRFRLQTFDATGELLIEREGQQYINRAMGRFFGGIETFRDWTGESGETNDSPVTFSFPGQPGFASTTPEFDCDMMMALMQRYDGGAS</sequence>
<evidence type="ECO:0000313" key="2">
    <source>
        <dbReference type="EMBL" id="MCQ0969031.1"/>
    </source>
</evidence>
<organism evidence="2 3">
    <name type="scientific">Paracoccus albicereus</name>
    <dbReference type="NCBI Taxonomy" id="2922394"/>
    <lineage>
        <taxon>Bacteria</taxon>
        <taxon>Pseudomonadati</taxon>
        <taxon>Pseudomonadota</taxon>
        <taxon>Alphaproteobacteria</taxon>
        <taxon>Rhodobacterales</taxon>
        <taxon>Paracoccaceae</taxon>
        <taxon>Paracoccus</taxon>
    </lineage>
</organism>
<feature type="signal peptide" evidence="1">
    <location>
        <begin position="1"/>
        <end position="22"/>
    </location>
</feature>
<keyword evidence="3" id="KW-1185">Reference proteome</keyword>
<feature type="chain" id="PRO_5045563459" evidence="1">
    <location>
        <begin position="23"/>
        <end position="236"/>
    </location>
</feature>
<comment type="caution">
    <text evidence="2">The sequence shown here is derived from an EMBL/GenBank/DDBJ whole genome shotgun (WGS) entry which is preliminary data.</text>
</comment>
<evidence type="ECO:0000313" key="3">
    <source>
        <dbReference type="Proteomes" id="UP001203945"/>
    </source>
</evidence>
<proteinExistence type="predicted"/>
<evidence type="ECO:0000256" key="1">
    <source>
        <dbReference type="SAM" id="SignalP"/>
    </source>
</evidence>